<reference evidence="1" key="1">
    <citation type="journal article" date="2014" name="Nat. Commun.">
        <title>Multiple recent horizontal transfers of a large genomic region in cheese making fungi.</title>
        <authorList>
            <person name="Cheeseman K."/>
            <person name="Ropars J."/>
            <person name="Renault P."/>
            <person name="Dupont J."/>
            <person name="Gouzy J."/>
            <person name="Branca A."/>
            <person name="Abraham A.L."/>
            <person name="Ceppi M."/>
            <person name="Conseiller E."/>
            <person name="Debuchy R."/>
            <person name="Malagnac F."/>
            <person name="Goarin A."/>
            <person name="Silar P."/>
            <person name="Lacoste S."/>
            <person name="Sallet E."/>
            <person name="Bensimon A."/>
            <person name="Giraud T."/>
            <person name="Brygoo Y."/>
        </authorList>
    </citation>
    <scope>NUCLEOTIDE SEQUENCE [LARGE SCALE GENOMIC DNA]</scope>
    <source>
        <strain evidence="1">FM164</strain>
    </source>
</reference>
<dbReference type="InterPro" id="IPR003719">
    <property type="entry name" value="Phenazine_PhzF-like"/>
</dbReference>
<dbReference type="AlphaFoldDB" id="W6Q0P4"/>
<evidence type="ECO:0000313" key="1">
    <source>
        <dbReference type="EMBL" id="CDM27764.1"/>
    </source>
</evidence>
<name>W6Q0P4_PENRF</name>
<dbReference type="PIRSF" id="PIRSF016184">
    <property type="entry name" value="PhzC_PhzF"/>
    <property type="match status" value="1"/>
</dbReference>
<dbReference type="STRING" id="1365484.W6Q0P4"/>
<dbReference type="EMBL" id="HG792015">
    <property type="protein sequence ID" value="CDM27764.1"/>
    <property type="molecule type" value="Genomic_DNA"/>
</dbReference>
<accession>W6Q0P4</accession>
<proteinExistence type="predicted"/>
<protein>
    <submittedName>
        <fullName evidence="1">Phenazine biosynthesis PhzC/PhzF protein</fullName>
    </submittedName>
</protein>
<dbReference type="OMA" id="DWRFRFF"/>
<evidence type="ECO:0000313" key="2">
    <source>
        <dbReference type="Proteomes" id="UP000030686"/>
    </source>
</evidence>
<dbReference type="OrthoDB" id="75169at2759"/>
<dbReference type="SUPFAM" id="SSF54506">
    <property type="entry name" value="Diaminopimelate epimerase-like"/>
    <property type="match status" value="1"/>
</dbReference>
<sequence>MEATSSLPHPSVIENVQAHILRVSPAGPDGKGIISVVLNANGLSDEEMQNLTTNYGHPSGFVFSAPADSDLDYEIRVWHPDHELEKCAHVMIGTVWLLSKLGMMPRGDLRILTKSDCVEAKITKTTDKDNAKENIWVEFFNLACDMNTVNTENMDVILSDLKISRSDIAPGMVHNAGTVDDADTDIISTTLIPIRSVRRLRDLKLDDDLVKKLLERIQSPGLCLYAIVDEIRQEYEVRQVPEPDANWEDTTTALAFALLINGFVDRPVEPLQIREPCDNDRYREINLRFRLGGGNASGCWIGGTAEFETEEKETGQTKTDAE</sequence>
<dbReference type="GO" id="GO:0003824">
    <property type="term" value="F:catalytic activity"/>
    <property type="evidence" value="ECO:0007669"/>
    <property type="project" value="InterPro"/>
</dbReference>
<gene>
    <name evidence="1" type="ORF">PROQFM164_S01g001575</name>
</gene>
<dbReference type="Gene3D" id="3.10.310.10">
    <property type="entry name" value="Diaminopimelate Epimerase, Chain A, domain 1"/>
    <property type="match status" value="2"/>
</dbReference>
<dbReference type="Proteomes" id="UP000030686">
    <property type="component" value="Unassembled WGS sequence"/>
</dbReference>
<dbReference type="Pfam" id="PF02567">
    <property type="entry name" value="PhzC-PhzF"/>
    <property type="match status" value="1"/>
</dbReference>
<organism evidence="1 2">
    <name type="scientific">Penicillium roqueforti (strain FM164)</name>
    <dbReference type="NCBI Taxonomy" id="1365484"/>
    <lineage>
        <taxon>Eukaryota</taxon>
        <taxon>Fungi</taxon>
        <taxon>Dikarya</taxon>
        <taxon>Ascomycota</taxon>
        <taxon>Pezizomycotina</taxon>
        <taxon>Eurotiomycetes</taxon>
        <taxon>Eurotiomycetidae</taxon>
        <taxon>Eurotiales</taxon>
        <taxon>Aspergillaceae</taxon>
        <taxon>Penicillium</taxon>
    </lineage>
</organism>
<keyword evidence="2" id="KW-1185">Reference proteome</keyword>